<dbReference type="AlphaFoldDB" id="A0A4Z2DVG4"/>
<dbReference type="OrthoDB" id="6220511at2759"/>
<dbReference type="InterPro" id="IPR042421">
    <property type="entry name" value="C3orf33-like"/>
</dbReference>
<proteinExistence type="predicted"/>
<name>A0A4Z2DVG4_SCHJA</name>
<dbReference type="EMBL" id="SKCS01000025">
    <property type="protein sequence ID" value="TNN20505.1"/>
    <property type="molecule type" value="Genomic_DNA"/>
</dbReference>
<evidence type="ECO:0000313" key="1">
    <source>
        <dbReference type="EMBL" id="TNN20505.1"/>
    </source>
</evidence>
<reference evidence="1 2" key="1">
    <citation type="submission" date="2019-03" db="EMBL/GenBank/DDBJ databases">
        <title>An improved genome assembly of the fluke Schistosoma japonicum.</title>
        <authorList>
            <person name="Hu W."/>
            <person name="Luo F."/>
            <person name="Yin M."/>
            <person name="Mo X."/>
            <person name="Sun C."/>
            <person name="Wu Q."/>
            <person name="Zhu B."/>
            <person name="Xiang M."/>
            <person name="Wang J."/>
            <person name="Wang Y."/>
            <person name="Zhang T."/>
            <person name="Xu B."/>
            <person name="Zheng H."/>
            <person name="Feng Z."/>
        </authorList>
    </citation>
    <scope>NUCLEOTIDE SEQUENCE [LARGE SCALE GENOMIC DNA]</scope>
    <source>
        <strain evidence="1">HuSjv2</strain>
        <tissue evidence="1">Worms</tissue>
    </source>
</reference>
<dbReference type="InterPro" id="IPR035437">
    <property type="entry name" value="SNase_OB-fold_sf"/>
</dbReference>
<accession>A0A4Z2DVG4</accession>
<dbReference type="GO" id="GO:0005615">
    <property type="term" value="C:extracellular space"/>
    <property type="evidence" value="ECO:0007669"/>
    <property type="project" value="TreeGrafter"/>
</dbReference>
<dbReference type="Proteomes" id="UP000311919">
    <property type="component" value="Unassembled WGS sequence"/>
</dbReference>
<keyword evidence="2" id="KW-1185">Reference proteome</keyword>
<dbReference type="Gene3D" id="2.40.50.90">
    <property type="match status" value="1"/>
</dbReference>
<protein>
    <submittedName>
        <fullName evidence="1">Protein C3orf33 isoform 2</fullName>
    </submittedName>
</protein>
<evidence type="ECO:0000313" key="2">
    <source>
        <dbReference type="Proteomes" id="UP000311919"/>
    </source>
</evidence>
<gene>
    <name evidence="1" type="ORF">EWB00_003929</name>
</gene>
<dbReference type="STRING" id="6182.A0A4Z2DVG4"/>
<dbReference type="PANTHER" id="PTHR28434:SF1">
    <property type="entry name" value="PROTEIN C3ORF33"/>
    <property type="match status" value="1"/>
</dbReference>
<sequence>MTAENAIPNTKTMRTLRRITMDKLQKILDENLEVMRLMPTAFLTIGAYLLAKHFYIFTTFNSVHSIPPDVYSRQIRLKGLVRAINCTGDLEIFHVPKVRIPFQVPHDMMKISIPIQHSELSMKWLKQNVHSGERIVFIPIKPLVEDAKLLAIVYKNWYFFRKDISYQMLVNGIANHENFDDLPDNFHNKYSLAISEAVRKKRGIWHEDSKVWKYCKLFFKRIRQLINF</sequence>
<comment type="caution">
    <text evidence="1">The sequence shown here is derived from an EMBL/GenBank/DDBJ whole genome shotgun (WGS) entry which is preliminary data.</text>
</comment>
<organism evidence="1 2">
    <name type="scientific">Schistosoma japonicum</name>
    <name type="common">Blood fluke</name>
    <dbReference type="NCBI Taxonomy" id="6182"/>
    <lineage>
        <taxon>Eukaryota</taxon>
        <taxon>Metazoa</taxon>
        <taxon>Spiralia</taxon>
        <taxon>Lophotrochozoa</taxon>
        <taxon>Platyhelminthes</taxon>
        <taxon>Trematoda</taxon>
        <taxon>Digenea</taxon>
        <taxon>Strigeidida</taxon>
        <taxon>Schistosomatoidea</taxon>
        <taxon>Schistosomatidae</taxon>
        <taxon>Schistosoma</taxon>
    </lineage>
</organism>
<dbReference type="PANTHER" id="PTHR28434">
    <property type="entry name" value="PROTEIN C3ORF33"/>
    <property type="match status" value="1"/>
</dbReference>